<dbReference type="EMBL" id="JACVVK020000043">
    <property type="protein sequence ID" value="KAK7499522.1"/>
    <property type="molecule type" value="Genomic_DNA"/>
</dbReference>
<name>A0ABD0LJN0_9CAEN</name>
<accession>A0ABD0LJN0</accession>
<evidence type="ECO:0000313" key="1">
    <source>
        <dbReference type="EMBL" id="KAK7499522.1"/>
    </source>
</evidence>
<dbReference type="AlphaFoldDB" id="A0ABD0LJN0"/>
<sequence length="84" mass="9576">MDPSPQNWGCKLRHRQFKPACFSSQWCRCQIASWFQAHSVLVSRGTTASFRVTANHREPAFHSAITASQREVPVVRFTCNPRTA</sequence>
<keyword evidence="2" id="KW-1185">Reference proteome</keyword>
<comment type="caution">
    <text evidence="1">The sequence shown here is derived from an EMBL/GenBank/DDBJ whole genome shotgun (WGS) entry which is preliminary data.</text>
</comment>
<evidence type="ECO:0000313" key="2">
    <source>
        <dbReference type="Proteomes" id="UP001519460"/>
    </source>
</evidence>
<proteinExistence type="predicted"/>
<reference evidence="1 2" key="1">
    <citation type="journal article" date="2023" name="Sci. Data">
        <title>Genome assembly of the Korean intertidal mud-creeper Batillaria attramentaria.</title>
        <authorList>
            <person name="Patra A.K."/>
            <person name="Ho P.T."/>
            <person name="Jun S."/>
            <person name="Lee S.J."/>
            <person name="Kim Y."/>
            <person name="Won Y.J."/>
        </authorList>
    </citation>
    <scope>NUCLEOTIDE SEQUENCE [LARGE SCALE GENOMIC DNA]</scope>
    <source>
        <strain evidence="1">Wonlab-2016</strain>
    </source>
</reference>
<protein>
    <submittedName>
        <fullName evidence="1">Uncharacterized protein</fullName>
    </submittedName>
</protein>
<gene>
    <name evidence="1" type="ORF">BaRGS_00009174</name>
</gene>
<dbReference type="Proteomes" id="UP001519460">
    <property type="component" value="Unassembled WGS sequence"/>
</dbReference>
<organism evidence="1 2">
    <name type="scientific">Batillaria attramentaria</name>
    <dbReference type="NCBI Taxonomy" id="370345"/>
    <lineage>
        <taxon>Eukaryota</taxon>
        <taxon>Metazoa</taxon>
        <taxon>Spiralia</taxon>
        <taxon>Lophotrochozoa</taxon>
        <taxon>Mollusca</taxon>
        <taxon>Gastropoda</taxon>
        <taxon>Caenogastropoda</taxon>
        <taxon>Sorbeoconcha</taxon>
        <taxon>Cerithioidea</taxon>
        <taxon>Batillariidae</taxon>
        <taxon>Batillaria</taxon>
    </lineage>
</organism>